<dbReference type="PROSITE" id="PS51257">
    <property type="entry name" value="PROKAR_LIPOPROTEIN"/>
    <property type="match status" value="1"/>
</dbReference>
<sequence>MKQFIIIVFASIFIYACSTLTLKPADYAWPIENVLKVDNKGFITEQRYSFSVNVKPIFYEEFKDSTNYIGKEVRIIRDKAGFYFITGKDFKNVYVFKPIENGMQLENKIEISEKQALSSPVFNQKNQFIELIDNQKKYQLTSKGLVR</sequence>
<dbReference type="AlphaFoldDB" id="A0AAE3TD70"/>
<dbReference type="Proteomes" id="UP001221302">
    <property type="component" value="Unassembled WGS sequence"/>
</dbReference>
<evidence type="ECO:0000313" key="2">
    <source>
        <dbReference type="Proteomes" id="UP001221302"/>
    </source>
</evidence>
<keyword evidence="2" id="KW-1185">Reference proteome</keyword>
<comment type="caution">
    <text evidence="1">The sequence shown here is derived from an EMBL/GenBank/DDBJ whole genome shotgun (WGS) entry which is preliminary data.</text>
</comment>
<accession>A0AAE3TD70</accession>
<evidence type="ECO:0008006" key="3">
    <source>
        <dbReference type="Google" id="ProtNLM"/>
    </source>
</evidence>
<protein>
    <recommendedName>
        <fullName evidence="3">Lipoprotein</fullName>
    </recommendedName>
</protein>
<dbReference type="RefSeq" id="WP_321535996.1">
    <property type="nucleotide sequence ID" value="NZ_JARGDL010000011.1"/>
</dbReference>
<dbReference type="EMBL" id="JARGDL010000011">
    <property type="protein sequence ID" value="MDF1612226.1"/>
    <property type="molecule type" value="Genomic_DNA"/>
</dbReference>
<evidence type="ECO:0000313" key="1">
    <source>
        <dbReference type="EMBL" id="MDF1612226.1"/>
    </source>
</evidence>
<gene>
    <name evidence="1" type="ORF">P0M35_08695</name>
</gene>
<organism evidence="1 2">
    <name type="scientific">Stygiobacter electus</name>
    <dbReference type="NCBI Taxonomy" id="3032292"/>
    <lineage>
        <taxon>Bacteria</taxon>
        <taxon>Pseudomonadati</taxon>
        <taxon>Ignavibacteriota</taxon>
        <taxon>Ignavibacteria</taxon>
        <taxon>Ignavibacteriales</taxon>
        <taxon>Melioribacteraceae</taxon>
        <taxon>Stygiobacter</taxon>
    </lineage>
</organism>
<proteinExistence type="predicted"/>
<name>A0AAE3TD70_9BACT</name>
<reference evidence="1" key="1">
    <citation type="submission" date="2023-03" db="EMBL/GenBank/DDBJ databases">
        <title>Stygiobacter electus gen. nov., sp. nov., facultatively anaerobic thermotolerant bacterium of the class Ignavibacteria from a well of Yessentuki mineral water deposit.</title>
        <authorList>
            <person name="Podosokorskaya O.A."/>
            <person name="Elcheninov A.G."/>
            <person name="Petrova N.F."/>
            <person name="Zavarzina D.G."/>
            <person name="Kublanov I.V."/>
            <person name="Merkel A.Y."/>
        </authorList>
    </citation>
    <scope>NUCLEOTIDE SEQUENCE</scope>
    <source>
        <strain evidence="1">09-Me</strain>
    </source>
</reference>